<sequence length="113" mass="12751">MIRIKYLVSYAEYSFDPTWDNVDVVIWSLIEVNFAMICGSLPMLRPICSKIRKWIAPCSSMIRDKSHVESGDQTKSTKSSLSYGPGSSYPLCNSPHKQDSESGKNRSMTSQYS</sequence>
<evidence type="ECO:0000313" key="1">
    <source>
        <dbReference type="EMBL" id="KAL0938567.1"/>
    </source>
</evidence>
<dbReference type="EMBL" id="VUJX02000003">
    <property type="protein sequence ID" value="KAL0938567.1"/>
    <property type="molecule type" value="Genomic_DNA"/>
</dbReference>
<protein>
    <submittedName>
        <fullName evidence="1">CFEM domain containing integral membrane protein</fullName>
    </submittedName>
</protein>
<accession>A0ACC3Z3C1</accession>
<keyword evidence="2" id="KW-1185">Reference proteome</keyword>
<gene>
    <name evidence="1" type="ORF">CTRU02_205177</name>
</gene>
<name>A0ACC3Z3C1_COLTU</name>
<dbReference type="Proteomes" id="UP000805649">
    <property type="component" value="Unassembled WGS sequence"/>
</dbReference>
<reference evidence="1 2" key="1">
    <citation type="journal article" date="2020" name="Phytopathology">
        <title>Genome Sequence Resources of Colletotrichum truncatum, C. plurivorum, C. musicola, and C. sojae: Four Species Pathogenic to Soybean (Glycine max).</title>
        <authorList>
            <person name="Rogerio F."/>
            <person name="Boufleur T.R."/>
            <person name="Ciampi-Guillardi M."/>
            <person name="Sukno S.A."/>
            <person name="Thon M.R."/>
            <person name="Massola Junior N.S."/>
            <person name="Baroncelli R."/>
        </authorList>
    </citation>
    <scope>NUCLEOTIDE SEQUENCE [LARGE SCALE GENOMIC DNA]</scope>
    <source>
        <strain evidence="1 2">CMES1059</strain>
    </source>
</reference>
<organism evidence="1 2">
    <name type="scientific">Colletotrichum truncatum</name>
    <name type="common">Anthracnose fungus</name>
    <name type="synonym">Colletotrichum capsici</name>
    <dbReference type="NCBI Taxonomy" id="5467"/>
    <lineage>
        <taxon>Eukaryota</taxon>
        <taxon>Fungi</taxon>
        <taxon>Dikarya</taxon>
        <taxon>Ascomycota</taxon>
        <taxon>Pezizomycotina</taxon>
        <taxon>Sordariomycetes</taxon>
        <taxon>Hypocreomycetidae</taxon>
        <taxon>Glomerellales</taxon>
        <taxon>Glomerellaceae</taxon>
        <taxon>Colletotrichum</taxon>
        <taxon>Colletotrichum truncatum species complex</taxon>
    </lineage>
</organism>
<proteinExistence type="predicted"/>
<evidence type="ECO:0000313" key="2">
    <source>
        <dbReference type="Proteomes" id="UP000805649"/>
    </source>
</evidence>
<comment type="caution">
    <text evidence="1">The sequence shown here is derived from an EMBL/GenBank/DDBJ whole genome shotgun (WGS) entry which is preliminary data.</text>
</comment>